<dbReference type="Proteomes" id="UP000007435">
    <property type="component" value="Chromosome"/>
</dbReference>
<evidence type="ECO:0000313" key="1">
    <source>
        <dbReference type="EMBL" id="ADQ15926.1"/>
    </source>
</evidence>
<dbReference type="KEGG" id="lby:Lbys_0130"/>
<protein>
    <submittedName>
        <fullName evidence="1">Uncharacterized protein</fullName>
    </submittedName>
</protein>
<reference key="1">
    <citation type="submission" date="2010-11" db="EMBL/GenBank/DDBJ databases">
        <title>The complete genome of Leadbetterella byssophila DSM 17132.</title>
        <authorList>
            <consortium name="US DOE Joint Genome Institute (JGI-PGF)"/>
            <person name="Lucas S."/>
            <person name="Copeland A."/>
            <person name="Lapidus A."/>
            <person name="Glavina del Rio T."/>
            <person name="Dalin E."/>
            <person name="Tice H."/>
            <person name="Bruce D."/>
            <person name="Goodwin L."/>
            <person name="Pitluck S."/>
            <person name="Kyrpides N."/>
            <person name="Mavromatis K."/>
            <person name="Ivanova N."/>
            <person name="Teshima H."/>
            <person name="Brettin T."/>
            <person name="Detter J.C."/>
            <person name="Han C."/>
            <person name="Tapia R."/>
            <person name="Land M."/>
            <person name="Hauser L."/>
            <person name="Markowitz V."/>
            <person name="Cheng J.-F."/>
            <person name="Hugenholtz P."/>
            <person name="Woyke T."/>
            <person name="Wu D."/>
            <person name="Tindall B."/>
            <person name="Pomrenke H.G."/>
            <person name="Brambilla E."/>
            <person name="Klenk H.-P."/>
            <person name="Eisen J.A."/>
        </authorList>
    </citation>
    <scope>NUCLEOTIDE SEQUENCE [LARGE SCALE GENOMIC DNA]</scope>
    <source>
        <strain>DSM 17132</strain>
    </source>
</reference>
<dbReference type="STRING" id="649349.Lbys_0130"/>
<keyword evidence="2" id="KW-1185">Reference proteome</keyword>
<dbReference type="AlphaFoldDB" id="E4RSS6"/>
<dbReference type="OrthoDB" id="1461464at2"/>
<name>E4RSS6_LEAB4</name>
<evidence type="ECO:0000313" key="2">
    <source>
        <dbReference type="Proteomes" id="UP000007435"/>
    </source>
</evidence>
<dbReference type="EMBL" id="CP002305">
    <property type="protein sequence ID" value="ADQ15926.1"/>
    <property type="molecule type" value="Genomic_DNA"/>
</dbReference>
<gene>
    <name evidence="1" type="ordered locus">Lbys_0130</name>
</gene>
<reference evidence="1 2" key="2">
    <citation type="journal article" date="2011" name="Stand. Genomic Sci.">
        <title>Complete genome sequence of Leadbetterella byssophila type strain (4M15).</title>
        <authorList>
            <person name="Abt B."/>
            <person name="Teshima H."/>
            <person name="Lucas S."/>
            <person name="Lapidus A."/>
            <person name="Del Rio T.G."/>
            <person name="Nolan M."/>
            <person name="Tice H."/>
            <person name="Cheng J.F."/>
            <person name="Pitluck S."/>
            <person name="Liolios K."/>
            <person name="Pagani I."/>
            <person name="Ivanova N."/>
            <person name="Mavromatis K."/>
            <person name="Pati A."/>
            <person name="Tapia R."/>
            <person name="Han C."/>
            <person name="Goodwin L."/>
            <person name="Chen A."/>
            <person name="Palaniappan K."/>
            <person name="Land M."/>
            <person name="Hauser L."/>
            <person name="Chang Y.J."/>
            <person name="Jeffries C.D."/>
            <person name="Rohde M."/>
            <person name="Goker M."/>
            <person name="Tindall B.J."/>
            <person name="Detter J.C."/>
            <person name="Woyke T."/>
            <person name="Bristow J."/>
            <person name="Eisen J.A."/>
            <person name="Markowitz V."/>
            <person name="Hugenholtz P."/>
            <person name="Klenk H.P."/>
            <person name="Kyrpides N.C."/>
        </authorList>
    </citation>
    <scope>NUCLEOTIDE SEQUENCE [LARGE SCALE GENOMIC DNA]</scope>
    <source>
        <strain evidence="2">DSM 17132 / JCM 16389 / KACC 11308 / NBRC 106382 / 4M15</strain>
    </source>
</reference>
<organism evidence="1 2">
    <name type="scientific">Leadbetterella byssophila (strain DSM 17132 / JCM 16389 / KACC 11308 / NBRC 106382 / 4M15)</name>
    <dbReference type="NCBI Taxonomy" id="649349"/>
    <lineage>
        <taxon>Bacteria</taxon>
        <taxon>Pseudomonadati</taxon>
        <taxon>Bacteroidota</taxon>
        <taxon>Cytophagia</taxon>
        <taxon>Cytophagales</taxon>
        <taxon>Leadbetterellaceae</taxon>
        <taxon>Leadbetterella</taxon>
    </lineage>
</organism>
<dbReference type="HOGENOM" id="CLU_2683301_0_0_10"/>
<sequence>MEIITQLTRLNKQLITLQIRVIRHREKEARTANMRLASFGVTCLNSSEVFQLGFSAGLTVLCSETRPNAKPENR</sequence>
<proteinExistence type="predicted"/>
<accession>E4RSS6</accession>